<keyword evidence="5" id="KW-1133">Transmembrane helix</keyword>
<comment type="subcellular location">
    <subcellularLocation>
        <location evidence="1">Membrane</location>
        <topology evidence="1">Multi-pass membrane protein</topology>
    </subcellularLocation>
</comment>
<dbReference type="Gene3D" id="3.90.550.10">
    <property type="entry name" value="Spore Coat Polysaccharide Biosynthesis Protein SpsA, Chain A"/>
    <property type="match status" value="1"/>
</dbReference>
<accession>A0ABN0XEH6</accession>
<reference evidence="8 9" key="1">
    <citation type="journal article" date="2019" name="Int. J. Syst. Evol. Microbiol.">
        <title>The Global Catalogue of Microorganisms (GCM) 10K type strain sequencing project: providing services to taxonomists for standard genome sequencing and annotation.</title>
        <authorList>
            <consortium name="The Broad Institute Genomics Platform"/>
            <consortium name="The Broad Institute Genome Sequencing Center for Infectious Disease"/>
            <person name="Wu L."/>
            <person name="Ma J."/>
        </authorList>
    </citation>
    <scope>NUCLEOTIDE SEQUENCE [LARGE SCALE GENOMIC DNA]</scope>
    <source>
        <strain evidence="8 9">JCM 12662</strain>
    </source>
</reference>
<comment type="caution">
    <text evidence="8">The sequence shown here is derived from an EMBL/GenBank/DDBJ whole genome shotgun (WGS) entry which is preliminary data.</text>
</comment>
<name>A0ABN0XEH6_9LACT</name>
<dbReference type="PANTHER" id="PTHR43867:SF2">
    <property type="entry name" value="CELLULOSE SYNTHASE CATALYTIC SUBUNIT A [UDP-FORMING]"/>
    <property type="match status" value="1"/>
</dbReference>
<evidence type="ECO:0000259" key="7">
    <source>
        <dbReference type="Pfam" id="PF13632"/>
    </source>
</evidence>
<evidence type="ECO:0000256" key="4">
    <source>
        <dbReference type="ARBA" id="ARBA00022692"/>
    </source>
</evidence>
<evidence type="ECO:0000313" key="8">
    <source>
        <dbReference type="EMBL" id="GAA0361615.1"/>
    </source>
</evidence>
<keyword evidence="3" id="KW-0808">Transferase</keyword>
<evidence type="ECO:0000256" key="3">
    <source>
        <dbReference type="ARBA" id="ARBA00022679"/>
    </source>
</evidence>
<dbReference type="Pfam" id="PF13632">
    <property type="entry name" value="Glyco_trans_2_3"/>
    <property type="match status" value="1"/>
</dbReference>
<dbReference type="Proteomes" id="UP001501166">
    <property type="component" value="Unassembled WGS sequence"/>
</dbReference>
<evidence type="ECO:0000256" key="1">
    <source>
        <dbReference type="ARBA" id="ARBA00004141"/>
    </source>
</evidence>
<protein>
    <recommendedName>
        <fullName evidence="7">Glycosyltransferase 2-like domain-containing protein</fullName>
    </recommendedName>
</protein>
<evidence type="ECO:0000313" key="9">
    <source>
        <dbReference type="Proteomes" id="UP001501166"/>
    </source>
</evidence>
<dbReference type="PANTHER" id="PTHR43867">
    <property type="entry name" value="CELLULOSE SYNTHASE CATALYTIC SUBUNIT A [UDP-FORMING]"/>
    <property type="match status" value="1"/>
</dbReference>
<evidence type="ECO:0000256" key="2">
    <source>
        <dbReference type="ARBA" id="ARBA00022676"/>
    </source>
</evidence>
<sequence>MRLIEEAKDRFNATMYIGSNALFRRQTLEEIGGFATGVITEDMATGMLIQANGWETVFVNKVLAVGLVPETYRNLLK</sequence>
<dbReference type="InterPro" id="IPR050321">
    <property type="entry name" value="Glycosyltr_2/OpgH_subfam"/>
</dbReference>
<keyword evidence="4" id="KW-0812">Transmembrane</keyword>
<dbReference type="EMBL" id="BAAACW010000077">
    <property type="protein sequence ID" value="GAA0361615.1"/>
    <property type="molecule type" value="Genomic_DNA"/>
</dbReference>
<dbReference type="InterPro" id="IPR001173">
    <property type="entry name" value="Glyco_trans_2-like"/>
</dbReference>
<gene>
    <name evidence="8" type="ORF">GCM10008932_12790</name>
</gene>
<dbReference type="SUPFAM" id="SSF53448">
    <property type="entry name" value="Nucleotide-diphospho-sugar transferases"/>
    <property type="match status" value="1"/>
</dbReference>
<feature type="domain" description="Glycosyltransferase 2-like" evidence="7">
    <location>
        <begin position="13"/>
        <end position="76"/>
    </location>
</feature>
<evidence type="ECO:0000256" key="5">
    <source>
        <dbReference type="ARBA" id="ARBA00022989"/>
    </source>
</evidence>
<dbReference type="RefSeq" id="WP_425541682.1">
    <property type="nucleotide sequence ID" value="NZ_BAAACW010000077.1"/>
</dbReference>
<keyword evidence="9" id="KW-1185">Reference proteome</keyword>
<keyword evidence="6" id="KW-0472">Membrane</keyword>
<keyword evidence="2" id="KW-0328">Glycosyltransferase</keyword>
<proteinExistence type="predicted"/>
<dbReference type="InterPro" id="IPR029044">
    <property type="entry name" value="Nucleotide-diphossugar_trans"/>
</dbReference>
<organism evidence="8 9">
    <name type="scientific">Alkalibacterium iburiense</name>
    <dbReference type="NCBI Taxonomy" id="290589"/>
    <lineage>
        <taxon>Bacteria</taxon>
        <taxon>Bacillati</taxon>
        <taxon>Bacillota</taxon>
        <taxon>Bacilli</taxon>
        <taxon>Lactobacillales</taxon>
        <taxon>Carnobacteriaceae</taxon>
        <taxon>Alkalibacterium</taxon>
    </lineage>
</organism>
<evidence type="ECO:0000256" key="6">
    <source>
        <dbReference type="ARBA" id="ARBA00023136"/>
    </source>
</evidence>